<dbReference type="InterPro" id="IPR005135">
    <property type="entry name" value="Endo/exonuclease/phosphatase"/>
</dbReference>
<accession>A0AAW2C8X3</accession>
<evidence type="ECO:0000259" key="1">
    <source>
        <dbReference type="PROSITE" id="PS50878"/>
    </source>
</evidence>
<evidence type="ECO:0000313" key="3">
    <source>
        <dbReference type="Proteomes" id="UP001459277"/>
    </source>
</evidence>
<evidence type="ECO:0000313" key="2">
    <source>
        <dbReference type="EMBL" id="KAK9993554.1"/>
    </source>
</evidence>
<dbReference type="CDD" id="cd01650">
    <property type="entry name" value="RT_nLTR_like"/>
    <property type="match status" value="1"/>
</dbReference>
<dbReference type="SUPFAM" id="SSF56672">
    <property type="entry name" value="DNA/RNA polymerases"/>
    <property type="match status" value="1"/>
</dbReference>
<dbReference type="GO" id="GO:0003824">
    <property type="term" value="F:catalytic activity"/>
    <property type="evidence" value="ECO:0007669"/>
    <property type="project" value="InterPro"/>
</dbReference>
<dbReference type="InterPro" id="IPR000477">
    <property type="entry name" value="RT_dom"/>
</dbReference>
<dbReference type="AlphaFoldDB" id="A0AAW2C8X3"/>
<comment type="caution">
    <text evidence="2">The sequence shown here is derived from an EMBL/GenBank/DDBJ whole genome shotgun (WGS) entry which is preliminary data.</text>
</comment>
<dbReference type="PANTHER" id="PTHR33116:SF78">
    <property type="entry name" value="OS12G0587133 PROTEIN"/>
    <property type="match status" value="1"/>
</dbReference>
<dbReference type="Pfam" id="PF03372">
    <property type="entry name" value="Exo_endo_phos"/>
    <property type="match status" value="1"/>
</dbReference>
<dbReference type="Proteomes" id="UP001459277">
    <property type="component" value="Unassembled WGS sequence"/>
</dbReference>
<dbReference type="Pfam" id="PF00078">
    <property type="entry name" value="RVT_1"/>
    <property type="match status" value="1"/>
</dbReference>
<dbReference type="EMBL" id="JAZDWU010000008">
    <property type="protein sequence ID" value="KAK9993554.1"/>
    <property type="molecule type" value="Genomic_DNA"/>
</dbReference>
<protein>
    <recommendedName>
        <fullName evidence="1">Reverse transcriptase domain-containing protein</fullName>
    </recommendedName>
</protein>
<dbReference type="SUPFAM" id="SSF56219">
    <property type="entry name" value="DNase I-like"/>
    <property type="match status" value="1"/>
</dbReference>
<dbReference type="PROSITE" id="PS50878">
    <property type="entry name" value="RT_POL"/>
    <property type="match status" value="1"/>
</dbReference>
<gene>
    <name evidence="2" type="ORF">SO802_023257</name>
</gene>
<sequence>MKLKMVSWNVQGLNDSRKRLVVRNLLREWNCDVVCLQETKLAGMDGQLVCNLWSSPYVDWVAMDADQTAGGILMMWDRRALEKLEQLWDVPWYYIGDFNVVRFPSERLGGSRLTPAMENFSEFIEELNLIDLRLEGGSYTWSSGSDQPSMSRIDRALVSHDWEDHYTDVIQRVLSRPLSDHFPILVEAGRILSGKCPFRFENMWLKTEGFTNRVHSWWNQYSFSGIPSFVLAKKLKALKGDIIQWNRSEFGNVGRQKKELLEALKLLDAKEGESGLFEVEIDERVVMRSQIQNLLSLEEVSWRQKSRMLCIKEGDNNTRFFHKVANSRRRYNHISMLEVDGIIYEDESEIADQVVQFYKNLYKETKEWRPFVEGLEFDQIAGLERDWLERRFEKEEILSVVKELKGDKAPGPDGFSMAFYHHCWGVVERDVLAVFEEFYQHNKPISLVGSVFKILAKVLTNRLKEVLDQLISESQNNFVGGRQILDSVLIANECVNSRVKSKIPGVICKLDIEKAYDHVNWEALLNLLKRMGFGVRWCRWIRTCISTVQFSILVNGSPADFFGSSRGLRQGDPLSPILFMVMMEVFSKMMKRVDGAGLLRGFRVDGRRGEGVYVSHLLFADDTILFCDADEEQILHVCMLLLCFQAVTGLKVNALKSEMVPIGEVHNIRVLAEILGCRIGFLPMTYLGMPLGASYKSPTIWNPILEKIERKLAGWKKMYLSKGGRLTLLKSTLSSLPTYFLSLFTIPTHVANKIERLQRDFLWGDSKTHLVGWDKEVFSKNIRFEVGVGDRVKFWTNQWCGDSPLQLTFPVVYRIASNKGASVASSLKRLGIEERRSWDVRFIRRPNDWEMGDVDAFLRTLGSSLPLTENGDRMRWKLTKNGDFDIQSFYSKLRGPSPIIFPWKGVWKVKAPRRVSFFVWTAVWDKILTGDNLRGRGMDFVDWCIMCRCHGETVGHLLLHCGKTYCLWSLVFRSFGISWVLPRSVADTLFG</sequence>
<feature type="domain" description="Reverse transcriptase" evidence="1">
    <location>
        <begin position="436"/>
        <end position="691"/>
    </location>
</feature>
<dbReference type="InterPro" id="IPR043502">
    <property type="entry name" value="DNA/RNA_pol_sf"/>
</dbReference>
<dbReference type="Pfam" id="PF13966">
    <property type="entry name" value="zf-RVT"/>
    <property type="match status" value="1"/>
</dbReference>
<reference evidence="2 3" key="1">
    <citation type="submission" date="2024-01" db="EMBL/GenBank/DDBJ databases">
        <title>A telomere-to-telomere, gap-free genome of sweet tea (Lithocarpus litseifolius).</title>
        <authorList>
            <person name="Zhou J."/>
        </authorList>
    </citation>
    <scope>NUCLEOTIDE SEQUENCE [LARGE SCALE GENOMIC DNA]</scope>
    <source>
        <strain evidence="2">Zhou-2022a</strain>
        <tissue evidence="2">Leaf</tissue>
    </source>
</reference>
<dbReference type="PANTHER" id="PTHR33116">
    <property type="entry name" value="REVERSE TRANSCRIPTASE ZINC-BINDING DOMAIN-CONTAINING PROTEIN-RELATED-RELATED"/>
    <property type="match status" value="1"/>
</dbReference>
<name>A0AAW2C8X3_9ROSI</name>
<organism evidence="2 3">
    <name type="scientific">Lithocarpus litseifolius</name>
    <dbReference type="NCBI Taxonomy" id="425828"/>
    <lineage>
        <taxon>Eukaryota</taxon>
        <taxon>Viridiplantae</taxon>
        <taxon>Streptophyta</taxon>
        <taxon>Embryophyta</taxon>
        <taxon>Tracheophyta</taxon>
        <taxon>Spermatophyta</taxon>
        <taxon>Magnoliopsida</taxon>
        <taxon>eudicotyledons</taxon>
        <taxon>Gunneridae</taxon>
        <taxon>Pentapetalae</taxon>
        <taxon>rosids</taxon>
        <taxon>fabids</taxon>
        <taxon>Fagales</taxon>
        <taxon>Fagaceae</taxon>
        <taxon>Lithocarpus</taxon>
    </lineage>
</organism>
<dbReference type="InterPro" id="IPR026960">
    <property type="entry name" value="RVT-Znf"/>
</dbReference>
<keyword evidence="3" id="KW-1185">Reference proteome</keyword>
<proteinExistence type="predicted"/>
<dbReference type="Gene3D" id="3.60.10.10">
    <property type="entry name" value="Endonuclease/exonuclease/phosphatase"/>
    <property type="match status" value="2"/>
</dbReference>
<dbReference type="InterPro" id="IPR036691">
    <property type="entry name" value="Endo/exonu/phosph_ase_sf"/>
</dbReference>